<dbReference type="AlphaFoldDB" id="A0A081FTS1"/>
<evidence type="ECO:0000256" key="5">
    <source>
        <dbReference type="ARBA" id="ARBA00022989"/>
    </source>
</evidence>
<sequence>MITRLRDYVLVLAVLAVLWQVLAQVLNDPLLPSPAQVMATMWHEAVRGDLIYHLMVTLRRVAIAFLFAMVLGVLWGWCMGRSRRMNRLFDPLLVLFLNLPALVLIILLYVWMGLVESAAVLAVILNKVPNVAVTLREGVRSLDPELEAMARAYRFTLRQRILDLWLPQLFPYLMAAMRSGLALIWKIVLVVELLGRSDGIGFQLHLAFQMFDVSTILAYSFSFILVVQLIEWLLLQPLERRARHWQAAGEVQNA</sequence>
<evidence type="ECO:0000256" key="7">
    <source>
        <dbReference type="RuleBase" id="RU363032"/>
    </source>
</evidence>
<keyword evidence="3" id="KW-1003">Cell membrane</keyword>
<dbReference type="OrthoDB" id="5298727at2"/>
<dbReference type="PATRIC" id="fig|1232683.4.peg.4008"/>
<evidence type="ECO:0000256" key="3">
    <source>
        <dbReference type="ARBA" id="ARBA00022475"/>
    </source>
</evidence>
<dbReference type="GO" id="GO:0005886">
    <property type="term" value="C:plasma membrane"/>
    <property type="evidence" value="ECO:0007669"/>
    <property type="project" value="UniProtKB-SubCell"/>
</dbReference>
<dbReference type="InterPro" id="IPR000515">
    <property type="entry name" value="MetI-like"/>
</dbReference>
<comment type="subcellular location">
    <subcellularLocation>
        <location evidence="1 7">Cell membrane</location>
        <topology evidence="1 7">Multi-pass membrane protein</topology>
    </subcellularLocation>
</comment>
<dbReference type="GO" id="GO:0055085">
    <property type="term" value="P:transmembrane transport"/>
    <property type="evidence" value="ECO:0007669"/>
    <property type="project" value="InterPro"/>
</dbReference>
<proteinExistence type="inferred from homology"/>
<evidence type="ECO:0000256" key="2">
    <source>
        <dbReference type="ARBA" id="ARBA00022448"/>
    </source>
</evidence>
<evidence type="ECO:0000259" key="8">
    <source>
        <dbReference type="PROSITE" id="PS50928"/>
    </source>
</evidence>
<feature type="domain" description="ABC transmembrane type-1" evidence="8">
    <location>
        <begin position="54"/>
        <end position="234"/>
    </location>
</feature>
<dbReference type="PROSITE" id="PS50928">
    <property type="entry name" value="ABC_TM1"/>
    <property type="match status" value="1"/>
</dbReference>
<accession>A0A081FTS1</accession>
<organism evidence="9 10">
    <name type="scientific">Marinobacterium lacunae</name>
    <dbReference type="NCBI Taxonomy" id="1232683"/>
    <lineage>
        <taxon>Bacteria</taxon>
        <taxon>Pseudomonadati</taxon>
        <taxon>Pseudomonadota</taxon>
        <taxon>Gammaproteobacteria</taxon>
        <taxon>Oceanospirillales</taxon>
        <taxon>Oceanospirillaceae</taxon>
        <taxon>Marinobacterium</taxon>
    </lineage>
</organism>
<dbReference type="eggNOG" id="COG0600">
    <property type="taxonomic scope" value="Bacteria"/>
</dbReference>
<dbReference type="EMBL" id="JMQN01000059">
    <property type="protein sequence ID" value="KEA61926.1"/>
    <property type="molecule type" value="Genomic_DNA"/>
</dbReference>
<evidence type="ECO:0000313" key="9">
    <source>
        <dbReference type="EMBL" id="KEA61926.1"/>
    </source>
</evidence>
<keyword evidence="4 7" id="KW-0812">Transmembrane</keyword>
<gene>
    <name evidence="9" type="ORF">ADIMK_4073</name>
</gene>
<keyword evidence="10" id="KW-1185">Reference proteome</keyword>
<evidence type="ECO:0000313" key="10">
    <source>
        <dbReference type="Proteomes" id="UP000028252"/>
    </source>
</evidence>
<dbReference type="Pfam" id="PF00528">
    <property type="entry name" value="BPD_transp_1"/>
    <property type="match status" value="1"/>
</dbReference>
<dbReference type="Proteomes" id="UP000028252">
    <property type="component" value="Unassembled WGS sequence"/>
</dbReference>
<dbReference type="PANTHER" id="PTHR30151:SF38">
    <property type="entry name" value="ALIPHATIC SULFONATES TRANSPORT PERMEASE PROTEIN SSUC-RELATED"/>
    <property type="match status" value="1"/>
</dbReference>
<dbReference type="STRING" id="1232683.ADIMK_4073"/>
<evidence type="ECO:0000256" key="4">
    <source>
        <dbReference type="ARBA" id="ARBA00022692"/>
    </source>
</evidence>
<feature type="transmembrane region" description="Helical" evidence="7">
    <location>
        <begin position="61"/>
        <end position="80"/>
    </location>
</feature>
<keyword evidence="6 7" id="KW-0472">Membrane</keyword>
<evidence type="ECO:0000256" key="1">
    <source>
        <dbReference type="ARBA" id="ARBA00004651"/>
    </source>
</evidence>
<keyword evidence="5 7" id="KW-1133">Transmembrane helix</keyword>
<keyword evidence="2 7" id="KW-0813">Transport</keyword>
<comment type="similarity">
    <text evidence="7">Belongs to the binding-protein-dependent transport system permease family.</text>
</comment>
<evidence type="ECO:0000256" key="6">
    <source>
        <dbReference type="ARBA" id="ARBA00023136"/>
    </source>
</evidence>
<reference evidence="9 10" key="1">
    <citation type="submission" date="2014-04" db="EMBL/GenBank/DDBJ databases">
        <title>Marinobacterium kochiensis sp. nov., isolated from sediment sample collected from Kochi backwaters in Kerala, India.</title>
        <authorList>
            <person name="Singh A."/>
            <person name="Pinnaka A.K."/>
        </authorList>
    </citation>
    <scope>NUCLEOTIDE SEQUENCE [LARGE SCALE GENOMIC DNA]</scope>
    <source>
        <strain evidence="9 10">AK27</strain>
    </source>
</reference>
<dbReference type="InterPro" id="IPR035906">
    <property type="entry name" value="MetI-like_sf"/>
</dbReference>
<dbReference type="Gene3D" id="1.10.3720.10">
    <property type="entry name" value="MetI-like"/>
    <property type="match status" value="1"/>
</dbReference>
<dbReference type="RefSeq" id="WP_036192082.1">
    <property type="nucleotide sequence ID" value="NZ_JMQN01000059.1"/>
</dbReference>
<comment type="caution">
    <text evidence="9">The sequence shown here is derived from an EMBL/GenBank/DDBJ whole genome shotgun (WGS) entry which is preliminary data.</text>
</comment>
<dbReference type="CDD" id="cd06261">
    <property type="entry name" value="TM_PBP2"/>
    <property type="match status" value="1"/>
</dbReference>
<feature type="transmembrane region" description="Helical" evidence="7">
    <location>
        <begin position="92"/>
        <end position="112"/>
    </location>
</feature>
<name>A0A081FTS1_9GAMM</name>
<protein>
    <submittedName>
        <fullName evidence="9">ABC transporter permease protein</fullName>
    </submittedName>
</protein>
<feature type="transmembrane region" description="Helical" evidence="7">
    <location>
        <begin position="216"/>
        <end position="235"/>
    </location>
</feature>
<dbReference type="PANTHER" id="PTHR30151">
    <property type="entry name" value="ALKANE SULFONATE ABC TRANSPORTER-RELATED, MEMBRANE SUBUNIT"/>
    <property type="match status" value="1"/>
</dbReference>
<dbReference type="SUPFAM" id="SSF161098">
    <property type="entry name" value="MetI-like"/>
    <property type="match status" value="1"/>
</dbReference>